<accession>A0A497EQT0</accession>
<protein>
    <recommendedName>
        <fullName evidence="4">V-type ATP synthase subunit I</fullName>
    </recommendedName>
</protein>
<evidence type="ECO:0008006" key="4">
    <source>
        <dbReference type="Google" id="ProtNLM"/>
    </source>
</evidence>
<evidence type="ECO:0000256" key="1">
    <source>
        <dbReference type="SAM" id="Coils"/>
    </source>
</evidence>
<comment type="caution">
    <text evidence="2">The sequence shown here is derived from an EMBL/GenBank/DDBJ whole genome shotgun (WGS) entry which is preliminary data.</text>
</comment>
<dbReference type="AlphaFoldDB" id="A0A497EQT0"/>
<dbReference type="Proteomes" id="UP000281962">
    <property type="component" value="Unassembled WGS sequence"/>
</dbReference>
<name>A0A497EQT0_9CREN</name>
<organism evidence="2 3">
    <name type="scientific">Thermoproteota archaeon</name>
    <dbReference type="NCBI Taxonomy" id="2056631"/>
    <lineage>
        <taxon>Archaea</taxon>
        <taxon>Thermoproteota</taxon>
    </lineage>
</organism>
<evidence type="ECO:0000313" key="2">
    <source>
        <dbReference type="EMBL" id="RLE49587.1"/>
    </source>
</evidence>
<feature type="non-terminal residue" evidence="2">
    <location>
        <position position="133"/>
    </location>
</feature>
<evidence type="ECO:0000313" key="3">
    <source>
        <dbReference type="Proteomes" id="UP000281962"/>
    </source>
</evidence>
<dbReference type="EMBL" id="QMQY01000095">
    <property type="protein sequence ID" value="RLE49587.1"/>
    <property type="molecule type" value="Genomic_DNA"/>
</dbReference>
<reference evidence="2 3" key="1">
    <citation type="submission" date="2018-06" db="EMBL/GenBank/DDBJ databases">
        <title>Extensive metabolic versatility and redundancy in microbially diverse, dynamic hydrothermal sediments.</title>
        <authorList>
            <person name="Dombrowski N."/>
            <person name="Teske A."/>
            <person name="Baker B.J."/>
        </authorList>
    </citation>
    <scope>NUCLEOTIDE SEQUENCE [LARGE SCALE GENOMIC DNA]</scope>
    <source>
        <strain evidence="2">B30_G17</strain>
    </source>
</reference>
<proteinExistence type="predicted"/>
<keyword evidence="1" id="KW-0175">Coiled coil</keyword>
<sequence length="133" mass="15364">MFKSEPMFKVRILIPREYLNNILIALGEVEILHLSNVEDDEELKEIVKPMGLSDAYYKYTSLATRIEELALNLNLKISPKVGKEDISKVEEELSKIEEEVNNIRFAISKLEEKGETEKIELLRKRLSEIASEV</sequence>
<gene>
    <name evidence="2" type="ORF">DRJ21_02290</name>
</gene>
<feature type="coiled-coil region" evidence="1">
    <location>
        <begin position="86"/>
        <end position="113"/>
    </location>
</feature>